<evidence type="ECO:0008006" key="3">
    <source>
        <dbReference type="Google" id="ProtNLM"/>
    </source>
</evidence>
<comment type="caution">
    <text evidence="1">The sequence shown here is derived from an EMBL/GenBank/DDBJ whole genome shotgun (WGS) entry which is preliminary data.</text>
</comment>
<evidence type="ECO:0000313" key="2">
    <source>
        <dbReference type="Proteomes" id="UP001501455"/>
    </source>
</evidence>
<keyword evidence="2" id="KW-1185">Reference proteome</keyword>
<reference evidence="2" key="1">
    <citation type="journal article" date="2019" name="Int. J. Syst. Evol. Microbiol.">
        <title>The Global Catalogue of Microorganisms (GCM) 10K type strain sequencing project: providing services to taxonomists for standard genome sequencing and annotation.</title>
        <authorList>
            <consortium name="The Broad Institute Genomics Platform"/>
            <consortium name="The Broad Institute Genome Sequencing Center for Infectious Disease"/>
            <person name="Wu L."/>
            <person name="Ma J."/>
        </authorList>
    </citation>
    <scope>NUCLEOTIDE SEQUENCE [LARGE SCALE GENOMIC DNA]</scope>
    <source>
        <strain evidence="2">JCM 4816</strain>
    </source>
</reference>
<proteinExistence type="predicted"/>
<protein>
    <recommendedName>
        <fullName evidence="3">XRE family transcriptional regulator</fullName>
    </recommendedName>
</protein>
<organism evidence="1 2">
    <name type="scientific">Streptomyces prasinosporus</name>
    <dbReference type="NCBI Taxonomy" id="68256"/>
    <lineage>
        <taxon>Bacteria</taxon>
        <taxon>Bacillati</taxon>
        <taxon>Actinomycetota</taxon>
        <taxon>Actinomycetes</taxon>
        <taxon>Kitasatosporales</taxon>
        <taxon>Streptomycetaceae</taxon>
        <taxon>Streptomyces</taxon>
        <taxon>Streptomyces albogriseolus group</taxon>
    </lineage>
</organism>
<dbReference type="Proteomes" id="UP001501455">
    <property type="component" value="Unassembled WGS sequence"/>
</dbReference>
<gene>
    <name evidence="1" type="ORF">GCM10019016_129530</name>
</gene>
<sequence length="172" mass="18661">MRLTATAIKTDADLNASHIVKELADGVTTLTRYENYKFSPGFVDQFGRVCNPLILNGSGTVDRNLADATAHLPVHTLLWLANELERSVGETLAHTWELQVAKHALQLEHWDQAATLAIKASEGFITCRELSLAIAAYAVFSDAYTEGGYVHPGRIRGLTDGLRRALSGSPGS</sequence>
<evidence type="ECO:0000313" key="1">
    <source>
        <dbReference type="EMBL" id="GAA3505839.1"/>
    </source>
</evidence>
<accession>A0ABP6UFU6</accession>
<dbReference type="EMBL" id="BAAAXF010000086">
    <property type="protein sequence ID" value="GAA3505839.1"/>
    <property type="molecule type" value="Genomic_DNA"/>
</dbReference>
<name>A0ABP6UFU6_9ACTN</name>